<proteinExistence type="predicted"/>
<protein>
    <submittedName>
        <fullName evidence="2">Uncharacterized protein</fullName>
    </submittedName>
</protein>
<evidence type="ECO:0000256" key="1">
    <source>
        <dbReference type="SAM" id="Phobius"/>
    </source>
</evidence>
<feature type="transmembrane region" description="Helical" evidence="1">
    <location>
        <begin position="188"/>
        <end position="211"/>
    </location>
</feature>
<evidence type="ECO:0000313" key="3">
    <source>
        <dbReference type="Proteomes" id="UP000288805"/>
    </source>
</evidence>
<dbReference type="EMBL" id="QGNW01000012">
    <property type="protein sequence ID" value="RVX18043.1"/>
    <property type="molecule type" value="Genomic_DNA"/>
</dbReference>
<name>A0A438KA27_VITVI</name>
<sequence length="235" mass="26439">MEATWGKVLTLDRLQKRGWAIGVPDDPSLMADMCERALKVAKPHASAEIALHIISLVKMSRAKNNDIPLKKPDPPQKLRPCNCPRVIPQDIIEVDLFYVNKYDSLGVYNGLIGSMWEPHLVKALCSSSNISLKNTFGSAMGSQTPSRIMLQSFPGVLSRYNYYCHQLIYQKLLDGFCPSISIPNARTIFVWIKSLSICFAEGLYFFLICWAHERSTKARTIETAMGARKRTTVGR</sequence>
<gene>
    <name evidence="2" type="ORF">CK203_004411</name>
</gene>
<keyword evidence="1" id="KW-0812">Transmembrane</keyword>
<keyword evidence="1" id="KW-1133">Transmembrane helix</keyword>
<dbReference type="Proteomes" id="UP000288805">
    <property type="component" value="Unassembled WGS sequence"/>
</dbReference>
<evidence type="ECO:0000313" key="2">
    <source>
        <dbReference type="EMBL" id="RVX18043.1"/>
    </source>
</evidence>
<comment type="caution">
    <text evidence="2">The sequence shown here is derived from an EMBL/GenBank/DDBJ whole genome shotgun (WGS) entry which is preliminary data.</text>
</comment>
<keyword evidence="1" id="KW-0472">Membrane</keyword>
<organism evidence="2 3">
    <name type="scientific">Vitis vinifera</name>
    <name type="common">Grape</name>
    <dbReference type="NCBI Taxonomy" id="29760"/>
    <lineage>
        <taxon>Eukaryota</taxon>
        <taxon>Viridiplantae</taxon>
        <taxon>Streptophyta</taxon>
        <taxon>Embryophyta</taxon>
        <taxon>Tracheophyta</taxon>
        <taxon>Spermatophyta</taxon>
        <taxon>Magnoliopsida</taxon>
        <taxon>eudicotyledons</taxon>
        <taxon>Gunneridae</taxon>
        <taxon>Pentapetalae</taxon>
        <taxon>rosids</taxon>
        <taxon>Vitales</taxon>
        <taxon>Vitaceae</taxon>
        <taxon>Viteae</taxon>
        <taxon>Vitis</taxon>
    </lineage>
</organism>
<accession>A0A438KA27</accession>
<reference evidence="2 3" key="1">
    <citation type="journal article" date="2018" name="PLoS Genet.">
        <title>Population sequencing reveals clonal diversity and ancestral inbreeding in the grapevine cultivar Chardonnay.</title>
        <authorList>
            <person name="Roach M.J."/>
            <person name="Johnson D.L."/>
            <person name="Bohlmann J."/>
            <person name="van Vuuren H.J."/>
            <person name="Jones S.J."/>
            <person name="Pretorius I.S."/>
            <person name="Schmidt S.A."/>
            <person name="Borneman A.R."/>
        </authorList>
    </citation>
    <scope>NUCLEOTIDE SEQUENCE [LARGE SCALE GENOMIC DNA]</scope>
    <source>
        <strain evidence="3">cv. Chardonnay</strain>
        <tissue evidence="2">Leaf</tissue>
    </source>
</reference>
<dbReference type="AlphaFoldDB" id="A0A438KA27"/>